<evidence type="ECO:0000256" key="1">
    <source>
        <dbReference type="ARBA" id="ARBA00004429"/>
    </source>
</evidence>
<comment type="similarity">
    <text evidence="10">Belongs to the ABC transporter superfamily. Siderophore-Fe(3+) uptake transporter (SIUT) (TC 3.A.1.21) family.</text>
</comment>
<dbReference type="GO" id="GO:0005886">
    <property type="term" value="C:plasma membrane"/>
    <property type="evidence" value="ECO:0007669"/>
    <property type="project" value="UniProtKB-SubCell"/>
</dbReference>
<dbReference type="Pfam" id="PF00664">
    <property type="entry name" value="ABC_membrane"/>
    <property type="match status" value="1"/>
</dbReference>
<sequence>MKQLKTMFTLLGPARKAVIGGVILRLVQSLALGISFGSAMNLVAKIIEGTQISPEIATRTAIACAVSLLVQLIAGWAAARLSWLASYRAVANMRLELLRHLRQIPVNALGNRSRGDVAALLSTDLQLIEDFLTEGLPRLGQALGIPLLVVVAVGINDPILAAAIALPIFAMIPVMSWSSKRLAALADRRQAAQANAAARMIDLVTAMPALRVYSTRERTEQWYSRALEEFRSISVEMVHRLIVPSTLAGLILTLGIPLVAVTSGWAVATSATSIALVGVVLVVVLSVYQPVQGLLSTNESWQMAQAALRRVQDVTDIEQLPEPEQPARTPQLFDVELRAVDYAYPVRDNEVSAQGTGDSSVTEREPGHLALRGVNFHARAGEMTAIVGPSGSGKSTVLSLISRFDDPSSGSICIGGVDLKDIAAADRSDLVTVVFQDVHLFPGTIADNIAAAKPGASRSEIERAARTACAHEFISSLPDGYDTVLGEDGAGLSGGQRQRLSIARAAVKDAPIVLLDEATSALDPVNEAAVHRGIQALCKGRTTVVVAHKLATIAAADRIVVLDDGRVVESGRHKELLVHEGVYSRLWAKAAQLEDWAL</sequence>
<dbReference type="KEGG" id="clw:CLAC_06825"/>
<dbReference type="PANTHER" id="PTHR43394">
    <property type="entry name" value="ATP-DEPENDENT PERMEASE MDL1, MITOCHONDRIAL"/>
    <property type="match status" value="1"/>
</dbReference>
<dbReference type="GO" id="GO:0016887">
    <property type="term" value="F:ATP hydrolysis activity"/>
    <property type="evidence" value="ECO:0007669"/>
    <property type="project" value="InterPro"/>
</dbReference>
<feature type="transmembrane region" description="Helical" evidence="11">
    <location>
        <begin position="241"/>
        <end position="259"/>
    </location>
</feature>
<evidence type="ECO:0000256" key="6">
    <source>
        <dbReference type="ARBA" id="ARBA00022741"/>
    </source>
</evidence>
<organism evidence="14 15">
    <name type="scientific">Corynebacterium lactis RW2-5</name>
    <dbReference type="NCBI Taxonomy" id="1408189"/>
    <lineage>
        <taxon>Bacteria</taxon>
        <taxon>Bacillati</taxon>
        <taxon>Actinomycetota</taxon>
        <taxon>Actinomycetes</taxon>
        <taxon>Mycobacteriales</taxon>
        <taxon>Corynebacteriaceae</taxon>
        <taxon>Corynebacterium</taxon>
    </lineage>
</organism>
<comment type="subcellular location">
    <subcellularLocation>
        <location evidence="1">Cell inner membrane</location>
        <topology evidence="1">Multi-pass membrane protein</topology>
    </subcellularLocation>
</comment>
<dbReference type="InterPro" id="IPR003593">
    <property type="entry name" value="AAA+_ATPase"/>
</dbReference>
<evidence type="ECO:0000313" key="15">
    <source>
        <dbReference type="Proteomes" id="UP000058446"/>
    </source>
</evidence>
<dbReference type="SUPFAM" id="SSF90123">
    <property type="entry name" value="ABC transporter transmembrane region"/>
    <property type="match status" value="1"/>
</dbReference>
<dbReference type="PROSITE" id="PS00211">
    <property type="entry name" value="ABC_TRANSPORTER_1"/>
    <property type="match status" value="1"/>
</dbReference>
<dbReference type="FunFam" id="3.40.50.300:FF:000221">
    <property type="entry name" value="Multidrug ABC transporter ATP-binding protein"/>
    <property type="match status" value="1"/>
</dbReference>
<dbReference type="PATRIC" id="fig|1408189.4.peg.1361"/>
<gene>
    <name evidence="14" type="ORF">CLAC_06825</name>
</gene>
<protein>
    <submittedName>
        <fullName evidence="14">Multidrug ABC transporter ATP-binding protein</fullName>
    </submittedName>
</protein>
<dbReference type="InterPro" id="IPR017871">
    <property type="entry name" value="ABC_transporter-like_CS"/>
</dbReference>
<feature type="transmembrane region" description="Helical" evidence="11">
    <location>
        <begin position="265"/>
        <end position="288"/>
    </location>
</feature>
<dbReference type="Gene3D" id="3.40.50.300">
    <property type="entry name" value="P-loop containing nucleotide triphosphate hydrolases"/>
    <property type="match status" value="1"/>
</dbReference>
<accession>A0A0K2H0M6</accession>
<evidence type="ECO:0000256" key="4">
    <source>
        <dbReference type="ARBA" id="ARBA00022519"/>
    </source>
</evidence>
<evidence type="ECO:0000256" key="5">
    <source>
        <dbReference type="ARBA" id="ARBA00022692"/>
    </source>
</evidence>
<keyword evidence="5 11" id="KW-0812">Transmembrane</keyword>
<evidence type="ECO:0000313" key="14">
    <source>
        <dbReference type="EMBL" id="ALA67493.1"/>
    </source>
</evidence>
<evidence type="ECO:0000256" key="2">
    <source>
        <dbReference type="ARBA" id="ARBA00022448"/>
    </source>
</evidence>
<dbReference type="Gene3D" id="1.20.1560.10">
    <property type="entry name" value="ABC transporter type 1, transmembrane domain"/>
    <property type="match status" value="1"/>
</dbReference>
<dbReference type="OrthoDB" id="9806127at2"/>
<dbReference type="SUPFAM" id="SSF52540">
    <property type="entry name" value="P-loop containing nucleoside triphosphate hydrolases"/>
    <property type="match status" value="1"/>
</dbReference>
<name>A0A0K2H0M6_9CORY</name>
<dbReference type="PROSITE" id="PS50893">
    <property type="entry name" value="ABC_TRANSPORTER_2"/>
    <property type="match status" value="1"/>
</dbReference>
<evidence type="ECO:0000256" key="9">
    <source>
        <dbReference type="ARBA" id="ARBA00023136"/>
    </source>
</evidence>
<keyword evidence="7 14" id="KW-0067">ATP-binding</keyword>
<evidence type="ECO:0000256" key="8">
    <source>
        <dbReference type="ARBA" id="ARBA00022989"/>
    </source>
</evidence>
<feature type="domain" description="ABC transmembrane type-1" evidence="13">
    <location>
        <begin position="19"/>
        <end position="303"/>
    </location>
</feature>
<evidence type="ECO:0000259" key="12">
    <source>
        <dbReference type="PROSITE" id="PS50893"/>
    </source>
</evidence>
<feature type="transmembrane region" description="Helical" evidence="11">
    <location>
        <begin position="26"/>
        <end position="44"/>
    </location>
</feature>
<proteinExistence type="inferred from homology"/>
<evidence type="ECO:0000256" key="10">
    <source>
        <dbReference type="ARBA" id="ARBA00023455"/>
    </source>
</evidence>
<evidence type="ECO:0000256" key="11">
    <source>
        <dbReference type="SAM" id="Phobius"/>
    </source>
</evidence>
<evidence type="ECO:0000256" key="3">
    <source>
        <dbReference type="ARBA" id="ARBA00022475"/>
    </source>
</evidence>
<feature type="domain" description="ABC transporter" evidence="12">
    <location>
        <begin position="346"/>
        <end position="589"/>
    </location>
</feature>
<dbReference type="InterPro" id="IPR039421">
    <property type="entry name" value="Type_1_exporter"/>
</dbReference>
<dbReference type="GO" id="GO:0015421">
    <property type="term" value="F:ABC-type oligopeptide transporter activity"/>
    <property type="evidence" value="ECO:0007669"/>
    <property type="project" value="TreeGrafter"/>
</dbReference>
<dbReference type="PANTHER" id="PTHR43394:SF1">
    <property type="entry name" value="ATP-BINDING CASSETTE SUB-FAMILY B MEMBER 10, MITOCHONDRIAL"/>
    <property type="match status" value="1"/>
</dbReference>
<keyword evidence="9 11" id="KW-0472">Membrane</keyword>
<dbReference type="Proteomes" id="UP000058446">
    <property type="component" value="Chromosome"/>
</dbReference>
<keyword evidence="3" id="KW-1003">Cell membrane</keyword>
<feature type="transmembrane region" description="Helical" evidence="11">
    <location>
        <begin position="145"/>
        <end position="172"/>
    </location>
</feature>
<dbReference type="EMBL" id="CP006841">
    <property type="protein sequence ID" value="ALA67493.1"/>
    <property type="molecule type" value="Genomic_DNA"/>
</dbReference>
<keyword evidence="2" id="KW-0813">Transport</keyword>
<dbReference type="InterPro" id="IPR036640">
    <property type="entry name" value="ABC1_TM_sf"/>
</dbReference>
<keyword evidence="6" id="KW-0547">Nucleotide-binding</keyword>
<dbReference type="InterPro" id="IPR027417">
    <property type="entry name" value="P-loop_NTPase"/>
</dbReference>
<keyword evidence="4" id="KW-0997">Cell inner membrane</keyword>
<keyword evidence="15" id="KW-1185">Reference proteome</keyword>
<dbReference type="Pfam" id="PF00005">
    <property type="entry name" value="ABC_tran"/>
    <property type="match status" value="1"/>
</dbReference>
<keyword evidence="8 11" id="KW-1133">Transmembrane helix</keyword>
<evidence type="ECO:0000256" key="7">
    <source>
        <dbReference type="ARBA" id="ARBA00022840"/>
    </source>
</evidence>
<dbReference type="STRING" id="1408189.CLAC_06825"/>
<dbReference type="InterPro" id="IPR011527">
    <property type="entry name" value="ABC1_TM_dom"/>
</dbReference>
<dbReference type="SMART" id="SM00382">
    <property type="entry name" value="AAA"/>
    <property type="match status" value="1"/>
</dbReference>
<dbReference type="InterPro" id="IPR003439">
    <property type="entry name" value="ABC_transporter-like_ATP-bd"/>
</dbReference>
<dbReference type="GO" id="GO:0005524">
    <property type="term" value="F:ATP binding"/>
    <property type="evidence" value="ECO:0007669"/>
    <property type="project" value="UniProtKB-KW"/>
</dbReference>
<dbReference type="AlphaFoldDB" id="A0A0K2H0M6"/>
<evidence type="ECO:0000259" key="13">
    <source>
        <dbReference type="PROSITE" id="PS50929"/>
    </source>
</evidence>
<feature type="transmembrane region" description="Helical" evidence="11">
    <location>
        <begin position="56"/>
        <end position="79"/>
    </location>
</feature>
<reference evidence="14 15" key="1">
    <citation type="submission" date="2013-10" db="EMBL/GenBank/DDBJ databases">
        <title>Complete genome sequence of Corynebacterium lactis DSM 45799(T), isolated from raw cow milk.</title>
        <authorList>
            <person name="Ruckert C."/>
            <person name="Albersmeier A."/>
            <person name="Lipski A."/>
            <person name="Kalinowski J."/>
        </authorList>
    </citation>
    <scope>NUCLEOTIDE SEQUENCE [LARGE SCALE GENOMIC DNA]</scope>
    <source>
        <strain evidence="14 15">RW2-5</strain>
    </source>
</reference>
<dbReference type="PROSITE" id="PS50929">
    <property type="entry name" value="ABC_TM1F"/>
    <property type="match status" value="1"/>
</dbReference>